<dbReference type="InterPro" id="IPR013969">
    <property type="entry name" value="Oligosacch_biosynth_Alg14"/>
</dbReference>
<accession>A0ABU8N685</accession>
<evidence type="ECO:0000313" key="7">
    <source>
        <dbReference type="Proteomes" id="UP001370100"/>
    </source>
</evidence>
<keyword evidence="4" id="KW-1133">Transmembrane helix</keyword>
<dbReference type="Gene3D" id="3.40.50.2000">
    <property type="entry name" value="Glycogen Phosphorylase B"/>
    <property type="match status" value="1"/>
</dbReference>
<dbReference type="RefSeq" id="WP_337714405.1">
    <property type="nucleotide sequence ID" value="NZ_JBBEGL010000004.1"/>
</dbReference>
<dbReference type="EMBL" id="JBBEGL010000004">
    <property type="protein sequence ID" value="MEJ2887915.1"/>
    <property type="molecule type" value="Genomic_DNA"/>
</dbReference>
<keyword evidence="7" id="KW-1185">Reference proteome</keyword>
<evidence type="ECO:0000256" key="4">
    <source>
        <dbReference type="ARBA" id="ARBA00022989"/>
    </source>
</evidence>
<dbReference type="PANTHER" id="PTHR12154:SF4">
    <property type="entry name" value="UDP-N-ACETYLGLUCOSAMINE TRANSFERASE SUBUNIT ALG14 HOMOLOG"/>
    <property type="match status" value="1"/>
</dbReference>
<organism evidence="6 7">
    <name type="scientific">Actinomycetospora aeridis</name>
    <dbReference type="NCBI Taxonomy" id="3129231"/>
    <lineage>
        <taxon>Bacteria</taxon>
        <taxon>Bacillati</taxon>
        <taxon>Actinomycetota</taxon>
        <taxon>Actinomycetes</taxon>
        <taxon>Pseudonocardiales</taxon>
        <taxon>Pseudonocardiaceae</taxon>
        <taxon>Actinomycetospora</taxon>
    </lineage>
</organism>
<keyword evidence="3" id="KW-0256">Endoplasmic reticulum</keyword>
<name>A0ABU8N685_9PSEU</name>
<dbReference type="NCBIfam" id="NF041549">
    <property type="entry name" value="PssD"/>
    <property type="match status" value="1"/>
</dbReference>
<comment type="subcellular location">
    <subcellularLocation>
        <location evidence="1">Endoplasmic reticulum membrane</location>
        <topology evidence="1">Single-pass membrane protein</topology>
    </subcellularLocation>
</comment>
<evidence type="ECO:0000256" key="1">
    <source>
        <dbReference type="ARBA" id="ARBA00004389"/>
    </source>
</evidence>
<dbReference type="Pfam" id="PF08660">
    <property type="entry name" value="Alg14"/>
    <property type="match status" value="1"/>
</dbReference>
<dbReference type="SUPFAM" id="SSF53756">
    <property type="entry name" value="UDP-Glycosyltransferase/glycogen phosphorylase"/>
    <property type="match status" value="1"/>
</dbReference>
<evidence type="ECO:0000313" key="6">
    <source>
        <dbReference type="EMBL" id="MEJ2887915.1"/>
    </source>
</evidence>
<proteinExistence type="predicted"/>
<comment type="caution">
    <text evidence="6">The sequence shown here is derived from an EMBL/GenBank/DDBJ whole genome shotgun (WGS) entry which is preliminary data.</text>
</comment>
<keyword evidence="5" id="KW-0472">Membrane</keyword>
<gene>
    <name evidence="6" type="primary">pssD</name>
    <name evidence="6" type="ORF">WCD41_15755</name>
</gene>
<protein>
    <submittedName>
        <fullName evidence="6">PssD/Cps14F family polysaccharide biosynthesis glycosyltransferase</fullName>
    </submittedName>
</protein>
<dbReference type="Proteomes" id="UP001370100">
    <property type="component" value="Unassembled WGS sequence"/>
</dbReference>
<reference evidence="6 7" key="1">
    <citation type="submission" date="2024-03" db="EMBL/GenBank/DDBJ databases">
        <title>Actinomycetospora sp. OC33-EN06, a novel actinomycete isolated from wild orchid (Aerides multiflora).</title>
        <authorList>
            <person name="Suriyachadkun C."/>
        </authorList>
    </citation>
    <scope>NUCLEOTIDE SEQUENCE [LARGE SCALE GENOMIC DNA]</scope>
    <source>
        <strain evidence="6 7">OC33-EN06</strain>
    </source>
</reference>
<evidence type="ECO:0000256" key="3">
    <source>
        <dbReference type="ARBA" id="ARBA00022824"/>
    </source>
</evidence>
<keyword evidence="2" id="KW-0812">Transmembrane</keyword>
<evidence type="ECO:0000256" key="2">
    <source>
        <dbReference type="ARBA" id="ARBA00022692"/>
    </source>
</evidence>
<dbReference type="PANTHER" id="PTHR12154">
    <property type="entry name" value="GLYCOSYL TRANSFERASE-RELATED"/>
    <property type="match status" value="1"/>
</dbReference>
<evidence type="ECO:0000256" key="5">
    <source>
        <dbReference type="ARBA" id="ARBA00023136"/>
    </source>
</evidence>
<sequence>MTDDSVHVLLVASGGGHLAQLLALRPWWQERHRTWVTSDNADTRSQLEGEVVIHAFFPTTRNVKNLLRNSWLAFRTIPVVRPDLVVSTGAAVAVPFFLIARSLRIPTVFIEVFDRIESRTLTGRLCYPIADVFMVQWDEQQKLYPRAHVVGALM</sequence>